<organism evidence="2">
    <name type="scientific">Noccaea caerulescens</name>
    <name type="common">Alpine penny-cress</name>
    <name type="synonym">Thlaspi caerulescens</name>
    <dbReference type="NCBI Taxonomy" id="107243"/>
    <lineage>
        <taxon>Eukaryota</taxon>
        <taxon>Viridiplantae</taxon>
        <taxon>Streptophyta</taxon>
        <taxon>Embryophyta</taxon>
        <taxon>Tracheophyta</taxon>
        <taxon>Spermatophyta</taxon>
        <taxon>Magnoliopsida</taxon>
        <taxon>eudicotyledons</taxon>
        <taxon>Gunneridae</taxon>
        <taxon>Pentapetalae</taxon>
        <taxon>rosids</taxon>
        <taxon>malvids</taxon>
        <taxon>Brassicales</taxon>
        <taxon>Brassicaceae</taxon>
        <taxon>Coluteocarpeae</taxon>
        <taxon>Noccaea</taxon>
    </lineage>
</organism>
<proteinExistence type="predicted"/>
<keyword evidence="1" id="KW-1133">Transmembrane helix</keyword>
<keyword evidence="1" id="KW-0472">Membrane</keyword>
<dbReference type="EMBL" id="GEVM01014665">
    <property type="protein sequence ID" value="JAU91273.1"/>
    <property type="molecule type" value="Transcribed_RNA"/>
</dbReference>
<reference evidence="2" key="1">
    <citation type="submission" date="2016-07" db="EMBL/GenBank/DDBJ databases">
        <title>De novo transcriptome assembly of four accessions of the metal hyperaccumulator plant Noccaea caerulescens.</title>
        <authorList>
            <person name="Blande D."/>
            <person name="Halimaa P."/>
            <person name="Tervahauta A.I."/>
            <person name="Aarts M.G."/>
            <person name="Karenlampi S.O."/>
        </authorList>
    </citation>
    <scope>NUCLEOTIDE SEQUENCE</scope>
</reference>
<name>A0A1J3JFU5_NOCCA</name>
<accession>A0A1J3JFU5</accession>
<evidence type="ECO:0000313" key="2">
    <source>
        <dbReference type="EMBL" id="JAU91273.1"/>
    </source>
</evidence>
<feature type="transmembrane region" description="Helical" evidence="1">
    <location>
        <begin position="20"/>
        <end position="43"/>
    </location>
</feature>
<protein>
    <submittedName>
        <fullName evidence="2">Uncharacterized protein</fullName>
    </submittedName>
</protein>
<keyword evidence="1" id="KW-0812">Transmembrane</keyword>
<evidence type="ECO:0000256" key="1">
    <source>
        <dbReference type="SAM" id="Phobius"/>
    </source>
</evidence>
<gene>
    <name evidence="2" type="ORF">MP_TR16170_c0_g1_i1_g.45906</name>
</gene>
<dbReference type="AlphaFoldDB" id="A0A1J3JFU5"/>
<sequence length="166" mass="18563">MRTFESKTVLLIFGRDTILLLQLGNLFFALLLVELLAHLRVLVIQDDEVAIRDVEAGEMIGGVLRVVDILVNDEGRAFGVLVAADTNLANPAVLAEYIVHLLARYVERKVPNVEHSIDLRWEPGVFVAIIVCYHSHSLSPSPSPSVAVDFLIPSPRKSSFYRKRKF</sequence>